<comment type="caution">
    <text evidence="1">The sequence shown here is derived from an EMBL/GenBank/DDBJ whole genome shotgun (WGS) entry which is preliminary data.</text>
</comment>
<organism evidence="1">
    <name type="scientific">Aquifex aeolicus</name>
    <dbReference type="NCBI Taxonomy" id="63363"/>
    <lineage>
        <taxon>Bacteria</taxon>
        <taxon>Pseudomonadati</taxon>
        <taxon>Aquificota</taxon>
        <taxon>Aquificia</taxon>
        <taxon>Aquificales</taxon>
        <taxon>Aquificaceae</taxon>
        <taxon>Aquifex</taxon>
    </lineage>
</organism>
<protein>
    <submittedName>
        <fullName evidence="1">Uncharacterized protein</fullName>
    </submittedName>
</protein>
<dbReference type="EMBL" id="DRNB01000008">
    <property type="protein sequence ID" value="HHJ63316.1"/>
    <property type="molecule type" value="Genomic_DNA"/>
</dbReference>
<name>A0A7C5PYD3_AQUAO</name>
<reference evidence="1" key="1">
    <citation type="journal article" date="2020" name="mSystems">
        <title>Genome- and Community-Level Interaction Insights into Carbon Utilization and Element Cycling Functions of Hydrothermarchaeota in Hydrothermal Sediment.</title>
        <authorList>
            <person name="Zhou Z."/>
            <person name="Liu Y."/>
            <person name="Xu W."/>
            <person name="Pan J."/>
            <person name="Luo Z.H."/>
            <person name="Li M."/>
        </authorList>
    </citation>
    <scope>NUCLEOTIDE SEQUENCE [LARGE SCALE GENOMIC DNA]</scope>
    <source>
        <strain evidence="1">HyVt-501</strain>
    </source>
</reference>
<sequence length="175" mass="20205">MLDVLVPVLKEQEKDTEKREKISKKAFLDRGYHFGSKNFEGSDILRNAVRIRLADYAAGVSLKETAPVPEGWFIVETVMKSLGKEELYIRIGGLVLMKVGDLCRITYGYYYVDIPPEERVKISSAIDRRLYYRNDELGVLVRNDGSVFLFTNLGDRVHVKEPYRLMIFLRVGCYE</sequence>
<dbReference type="Proteomes" id="UP000885792">
    <property type="component" value="Unassembled WGS sequence"/>
</dbReference>
<dbReference type="AlphaFoldDB" id="A0A7C5PYD3"/>
<gene>
    <name evidence="1" type="ORF">ENJ61_00250</name>
</gene>
<evidence type="ECO:0000313" key="1">
    <source>
        <dbReference type="EMBL" id="HHJ63316.1"/>
    </source>
</evidence>
<accession>A0A7C5PYD3</accession>
<proteinExistence type="predicted"/>